<sequence>MTLKVPIVHHKHSQYKAKLSIQGPATPRRDSLYDLNSDNDDHSDNESVDSKTGFSDSDIAALPTWDECVFAMDDAEVPQVPNYSTSSTADTLSFRHSRPEPWSVRAANAYNSYDAQIRAIDDDDNEFYI</sequence>
<comment type="caution">
    <text evidence="2">The sequence shown here is derived from an EMBL/GenBank/DDBJ whole genome shotgun (WGS) entry which is preliminary data.</text>
</comment>
<dbReference type="OrthoDB" id="5587804at2759"/>
<reference evidence="2" key="1">
    <citation type="submission" date="2022-07" db="EMBL/GenBank/DDBJ databases">
        <title>Phylogenomic reconstructions and comparative analyses of Kickxellomycotina fungi.</title>
        <authorList>
            <person name="Reynolds N.K."/>
            <person name="Stajich J.E."/>
            <person name="Barry K."/>
            <person name="Grigoriev I.V."/>
            <person name="Crous P."/>
            <person name="Smith M.E."/>
        </authorList>
    </citation>
    <scope>NUCLEOTIDE SEQUENCE</scope>
    <source>
        <strain evidence="2">BCRC 34489</strain>
    </source>
</reference>
<feature type="region of interest" description="Disordered" evidence="1">
    <location>
        <begin position="16"/>
        <end position="57"/>
    </location>
</feature>
<organism evidence="2 3">
    <name type="scientific">Coemansia interrupta</name>
    <dbReference type="NCBI Taxonomy" id="1126814"/>
    <lineage>
        <taxon>Eukaryota</taxon>
        <taxon>Fungi</taxon>
        <taxon>Fungi incertae sedis</taxon>
        <taxon>Zoopagomycota</taxon>
        <taxon>Kickxellomycotina</taxon>
        <taxon>Kickxellomycetes</taxon>
        <taxon>Kickxellales</taxon>
        <taxon>Kickxellaceae</taxon>
        <taxon>Coemansia</taxon>
    </lineage>
</organism>
<evidence type="ECO:0000313" key="2">
    <source>
        <dbReference type="EMBL" id="KAJ2777322.1"/>
    </source>
</evidence>
<dbReference type="Proteomes" id="UP001140172">
    <property type="component" value="Unassembled WGS sequence"/>
</dbReference>
<protein>
    <submittedName>
        <fullName evidence="2">Uncharacterized protein</fullName>
    </submittedName>
</protein>
<accession>A0A9W8LDP9</accession>
<name>A0A9W8LDP9_9FUNG</name>
<evidence type="ECO:0000256" key="1">
    <source>
        <dbReference type="SAM" id="MobiDB-lite"/>
    </source>
</evidence>
<feature type="compositionally biased region" description="Basic and acidic residues" evidence="1">
    <location>
        <begin position="39"/>
        <end position="49"/>
    </location>
</feature>
<keyword evidence="3" id="KW-1185">Reference proteome</keyword>
<dbReference type="AlphaFoldDB" id="A0A9W8LDP9"/>
<evidence type="ECO:0000313" key="3">
    <source>
        <dbReference type="Proteomes" id="UP001140172"/>
    </source>
</evidence>
<dbReference type="EMBL" id="JANBUM010000425">
    <property type="protein sequence ID" value="KAJ2777322.1"/>
    <property type="molecule type" value="Genomic_DNA"/>
</dbReference>
<gene>
    <name evidence="2" type="ORF">GGI15_004546</name>
</gene>
<proteinExistence type="predicted"/>